<proteinExistence type="predicted"/>
<comment type="caution">
    <text evidence="7">The sequence shown here is derived from an EMBL/GenBank/DDBJ whole genome shotgun (WGS) entry which is preliminary data.</text>
</comment>
<evidence type="ECO:0000256" key="3">
    <source>
        <dbReference type="ARBA" id="ARBA00022827"/>
    </source>
</evidence>
<dbReference type="Proteomes" id="UP000192343">
    <property type="component" value="Unassembled WGS sequence"/>
</dbReference>
<gene>
    <name evidence="7" type="ORF">B4O97_09115</name>
</gene>
<feature type="domain" description="2Fe-2S ferredoxin-type" evidence="5">
    <location>
        <begin position="36"/>
        <end position="128"/>
    </location>
</feature>
<dbReference type="InterPro" id="IPR008333">
    <property type="entry name" value="Cbr1-like_FAD-bd_dom"/>
</dbReference>
<dbReference type="InterPro" id="IPR012675">
    <property type="entry name" value="Beta-grasp_dom_sf"/>
</dbReference>
<dbReference type="Gene3D" id="2.40.30.10">
    <property type="entry name" value="Translation factors"/>
    <property type="match status" value="2"/>
</dbReference>
<protein>
    <submittedName>
        <fullName evidence="7">Oxidoreductase</fullName>
    </submittedName>
</protein>
<dbReference type="PROSITE" id="PS51085">
    <property type="entry name" value="2FE2S_FER_2"/>
    <property type="match status" value="1"/>
</dbReference>
<name>A0A1Y1RZ54_9SPIO</name>
<dbReference type="STRING" id="1963862.B4O97_09115"/>
<evidence type="ECO:0000313" key="8">
    <source>
        <dbReference type="Proteomes" id="UP000192343"/>
    </source>
</evidence>
<keyword evidence="3" id="KW-0274">FAD</keyword>
<reference evidence="7 8" key="1">
    <citation type="submission" date="2017-03" db="EMBL/GenBank/DDBJ databases">
        <title>Draft Genome sequence of Marispirochaeta sp. strain JC444.</title>
        <authorList>
            <person name="Shivani Y."/>
            <person name="Subhash Y."/>
            <person name="Sasikala C."/>
            <person name="Ramana C."/>
        </authorList>
    </citation>
    <scope>NUCLEOTIDE SEQUENCE [LARGE SCALE GENOMIC DNA]</scope>
    <source>
        <strain evidence="7 8">JC444</strain>
    </source>
</reference>
<keyword evidence="1" id="KW-0813">Transport</keyword>
<dbReference type="EMBL" id="MWQY01000009">
    <property type="protein sequence ID" value="ORC35325.1"/>
    <property type="molecule type" value="Genomic_DNA"/>
</dbReference>
<dbReference type="InterPro" id="IPR001041">
    <property type="entry name" value="2Fe-2S_ferredoxin-type"/>
</dbReference>
<dbReference type="Pfam" id="PF00111">
    <property type="entry name" value="Fer2"/>
    <property type="match status" value="1"/>
</dbReference>
<feature type="domain" description="FAD-binding FR-type" evidence="6">
    <location>
        <begin position="131"/>
        <end position="237"/>
    </location>
</feature>
<keyword evidence="4" id="KW-0408">Iron</keyword>
<dbReference type="PRINTS" id="PR00410">
    <property type="entry name" value="PHEHYDRXLASE"/>
</dbReference>
<evidence type="ECO:0000256" key="1">
    <source>
        <dbReference type="ARBA" id="ARBA00022448"/>
    </source>
</evidence>
<dbReference type="PROSITE" id="PS51384">
    <property type="entry name" value="FAD_FR"/>
    <property type="match status" value="1"/>
</dbReference>
<dbReference type="Pfam" id="PF00970">
    <property type="entry name" value="FAD_binding_6"/>
    <property type="match status" value="1"/>
</dbReference>
<dbReference type="Pfam" id="PF00175">
    <property type="entry name" value="NAD_binding_1"/>
    <property type="match status" value="1"/>
</dbReference>
<dbReference type="InterPro" id="IPR017927">
    <property type="entry name" value="FAD-bd_FR_type"/>
</dbReference>
<keyword evidence="8" id="KW-1185">Reference proteome</keyword>
<dbReference type="Gene3D" id="3.40.50.80">
    <property type="entry name" value="Nucleotide-binding domain of ferredoxin-NADP reductase (FNR) module"/>
    <property type="match status" value="1"/>
</dbReference>
<dbReference type="SUPFAM" id="SSF52343">
    <property type="entry name" value="Ferredoxin reductase-like, C-terminal NADP-linked domain"/>
    <property type="match status" value="1"/>
</dbReference>
<dbReference type="GO" id="GO:0016491">
    <property type="term" value="F:oxidoreductase activity"/>
    <property type="evidence" value="ECO:0007669"/>
    <property type="project" value="InterPro"/>
</dbReference>
<dbReference type="CDD" id="cd00207">
    <property type="entry name" value="fer2"/>
    <property type="match status" value="1"/>
</dbReference>
<dbReference type="PANTHER" id="PTHR43644">
    <property type="entry name" value="NA(+)-TRANSLOCATING NADH-QUINONE REDUCTASE SUBUNIT"/>
    <property type="match status" value="1"/>
</dbReference>
<organism evidence="7 8">
    <name type="scientific">Marispirochaeta aestuarii</name>
    <dbReference type="NCBI Taxonomy" id="1963862"/>
    <lineage>
        <taxon>Bacteria</taxon>
        <taxon>Pseudomonadati</taxon>
        <taxon>Spirochaetota</taxon>
        <taxon>Spirochaetia</taxon>
        <taxon>Spirochaetales</taxon>
        <taxon>Spirochaetaceae</taxon>
        <taxon>Marispirochaeta</taxon>
    </lineage>
</organism>
<dbReference type="SUPFAM" id="SSF63380">
    <property type="entry name" value="Riboflavin synthase domain-like"/>
    <property type="match status" value="1"/>
</dbReference>
<dbReference type="InterPro" id="IPR017938">
    <property type="entry name" value="Riboflavin_synthase-like_b-brl"/>
</dbReference>
<dbReference type="PANTHER" id="PTHR43644:SF1">
    <property type="entry name" value="NAD(P)H-FLAVIN REDUCTASE"/>
    <property type="match status" value="1"/>
</dbReference>
<evidence type="ECO:0000256" key="2">
    <source>
        <dbReference type="ARBA" id="ARBA00022630"/>
    </source>
</evidence>
<dbReference type="OrthoDB" id="9807864at2"/>
<evidence type="ECO:0000313" key="7">
    <source>
        <dbReference type="EMBL" id="ORC35325.1"/>
    </source>
</evidence>
<dbReference type="InterPro" id="IPR036010">
    <property type="entry name" value="2Fe-2S_ferredoxin-like_sf"/>
</dbReference>
<evidence type="ECO:0000259" key="6">
    <source>
        <dbReference type="PROSITE" id="PS51384"/>
    </source>
</evidence>
<accession>A0A1Y1RZ54</accession>
<dbReference type="GO" id="GO:0051536">
    <property type="term" value="F:iron-sulfur cluster binding"/>
    <property type="evidence" value="ECO:0007669"/>
    <property type="project" value="InterPro"/>
</dbReference>
<dbReference type="SUPFAM" id="SSF54292">
    <property type="entry name" value="2Fe-2S ferredoxin-like"/>
    <property type="match status" value="1"/>
</dbReference>
<evidence type="ECO:0000256" key="4">
    <source>
        <dbReference type="ARBA" id="ARBA00023004"/>
    </source>
</evidence>
<sequence length="369" mass="41288">MFPLSAFLISIGAVSAISAFLALLMVIADATIANYGEVKLTINDDHEYTVRGGKPLLGTLMEQEVFIPSACGGRGSCGLCKVVVEEGAGQYLPTELPWISEEEREKNVRLSCQLKVKQDMRIRIPEELFNVKEYATTVKRIRDLTHDIKEVTLTLNDPDTIDMVAGQFIQFQVPEYELTDEPVYRAYSMSSPPSSTGEIELEIRLVPNGICTTYVHKYLKEGDQVTINGPYGDFFLRDTEREVVCIAGGSGMAPIKAILLDMLDKGINRRVRYFFGARTKKDLFLIDEMRELEKKLPNFQFIPALSEPEPEDEWEGEVGLITDVLDRHMESGENVEGYLCGSPGMIDACVNVLTKNGVPEDLIYFDKFG</sequence>
<dbReference type="Gene3D" id="3.10.20.30">
    <property type="match status" value="1"/>
</dbReference>
<dbReference type="AlphaFoldDB" id="A0A1Y1RZ54"/>
<dbReference type="RefSeq" id="WP_083050232.1">
    <property type="nucleotide sequence ID" value="NZ_MWQY01000009.1"/>
</dbReference>
<dbReference type="InterPro" id="IPR001433">
    <property type="entry name" value="OxRdtase_FAD/NAD-bd"/>
</dbReference>
<evidence type="ECO:0000259" key="5">
    <source>
        <dbReference type="PROSITE" id="PS51085"/>
    </source>
</evidence>
<dbReference type="InterPro" id="IPR039261">
    <property type="entry name" value="FNR_nucleotide-bd"/>
</dbReference>
<keyword evidence="2" id="KW-0285">Flavoprotein</keyword>